<protein>
    <submittedName>
        <fullName evidence="2">Putative acyl-CoA transferase/carnitine dehydratase</fullName>
    </submittedName>
</protein>
<evidence type="ECO:0000313" key="3">
    <source>
        <dbReference type="Proteomes" id="UP000325811"/>
    </source>
</evidence>
<dbReference type="PANTHER" id="PTHR48207:SF3">
    <property type="entry name" value="SUCCINATE--HYDROXYMETHYLGLUTARATE COA-TRANSFERASE"/>
    <property type="match status" value="1"/>
</dbReference>
<dbReference type="Pfam" id="PF02515">
    <property type="entry name" value="CoA_transf_3"/>
    <property type="match status" value="1"/>
</dbReference>
<dbReference type="KEGG" id="pdio:PDMSB3_2551"/>
<evidence type="ECO:0000313" key="2">
    <source>
        <dbReference type="EMBL" id="VVD29007.1"/>
    </source>
</evidence>
<dbReference type="EMBL" id="LR699553">
    <property type="protein sequence ID" value="VVD29007.1"/>
    <property type="molecule type" value="Genomic_DNA"/>
</dbReference>
<dbReference type="Gene3D" id="3.30.1540.10">
    <property type="entry name" value="formyl-coa transferase, domain 3"/>
    <property type="match status" value="1"/>
</dbReference>
<sequence length="405" mass="43176">MIRDSLKDMRVLDFSHVLAGPVCSMTLADLGAHVVKIEPPGGEIGRQIGPPWQNGVSPAFMSVNRGKYSLAIDLKTDAGRRTITTMVRKADVLIENFRPGVMAAMGLGYDALRAVNPKLVYCSISAFGQRGESTGRPGVDGVIQAVSGLMSTLGTAHGDPLKVPVPVADMMGGYLATIAVLGALHTVRTKAMGQHLDVSLYNSTLMLQQIAFAAFFASGADPEKVGSAAPYACPNEAFRTRDGWMMVVAYHPGRWSALCELLDAPGLETDARFATNDARVLHRAQLHGILDAHFARRSTAEWIDMLSARDILCAPVTTYREVIETTEYRESGIARTVAHPVAGRVRTHGFALGPSDAPAPDETPAPMTGQHTLEMLGFYGIDEDEVAALLNAGVIRASAAHAGTA</sequence>
<dbReference type="InterPro" id="IPR050483">
    <property type="entry name" value="CoA-transferase_III_domain"/>
</dbReference>
<accession>A0A5Q4ZCW8</accession>
<evidence type="ECO:0000256" key="1">
    <source>
        <dbReference type="ARBA" id="ARBA00022679"/>
    </source>
</evidence>
<dbReference type="InterPro" id="IPR003673">
    <property type="entry name" value="CoA-Trfase_fam_III"/>
</dbReference>
<dbReference type="Gene3D" id="3.40.50.10540">
    <property type="entry name" value="Crotonobetainyl-coa:carnitine coa-transferase, domain 1"/>
    <property type="match status" value="1"/>
</dbReference>
<dbReference type="Proteomes" id="UP000325811">
    <property type="component" value="Chromosome I"/>
</dbReference>
<dbReference type="AlphaFoldDB" id="A0A5Q4ZCW8"/>
<proteinExistence type="predicted"/>
<name>A0A5Q4ZCW8_9BURK</name>
<keyword evidence="3" id="KW-1185">Reference proteome</keyword>
<dbReference type="GO" id="GO:0008410">
    <property type="term" value="F:CoA-transferase activity"/>
    <property type="evidence" value="ECO:0007669"/>
    <property type="project" value="TreeGrafter"/>
</dbReference>
<gene>
    <name evidence="2" type="ORF">PDMSB3_2551</name>
</gene>
<dbReference type="InterPro" id="IPR023606">
    <property type="entry name" value="CoA-Trfase_III_dom_1_sf"/>
</dbReference>
<organism evidence="2 3">
    <name type="scientific">Paraburkholderia dioscoreae</name>
    <dbReference type="NCBI Taxonomy" id="2604047"/>
    <lineage>
        <taxon>Bacteria</taxon>
        <taxon>Pseudomonadati</taxon>
        <taxon>Pseudomonadota</taxon>
        <taxon>Betaproteobacteria</taxon>
        <taxon>Burkholderiales</taxon>
        <taxon>Burkholderiaceae</taxon>
        <taxon>Paraburkholderia</taxon>
    </lineage>
</organism>
<dbReference type="SUPFAM" id="SSF89796">
    <property type="entry name" value="CoA-transferase family III (CaiB/BaiF)"/>
    <property type="match status" value="1"/>
</dbReference>
<dbReference type="RefSeq" id="WP_165186240.1">
    <property type="nucleotide sequence ID" value="NZ_LR699553.1"/>
</dbReference>
<keyword evidence="1 2" id="KW-0808">Transferase</keyword>
<dbReference type="PANTHER" id="PTHR48207">
    <property type="entry name" value="SUCCINATE--HYDROXYMETHYLGLUTARATE COA-TRANSFERASE"/>
    <property type="match status" value="1"/>
</dbReference>
<reference evidence="2 3" key="1">
    <citation type="submission" date="2019-08" db="EMBL/GenBank/DDBJ databases">
        <authorList>
            <person name="Herpell B J."/>
        </authorList>
    </citation>
    <scope>NUCLEOTIDE SEQUENCE [LARGE SCALE GENOMIC DNA]</scope>
    <source>
        <strain evidence="3">Msb3</strain>
    </source>
</reference>
<dbReference type="InterPro" id="IPR044855">
    <property type="entry name" value="CoA-Trfase_III_dom3_sf"/>
</dbReference>